<dbReference type="PANTHER" id="PTHR43020:SF2">
    <property type="entry name" value="MITOCHONDRIAL TRNA METHYLTHIOTRANSFERASE CDK5RAP1"/>
    <property type="match status" value="1"/>
</dbReference>
<comment type="caution">
    <text evidence="1">The sequence shown here is derived from an EMBL/GenBank/DDBJ whole genome shotgun (WGS) entry which is preliminary data.</text>
</comment>
<evidence type="ECO:0000313" key="1">
    <source>
        <dbReference type="EMBL" id="PTH19842.1"/>
    </source>
</evidence>
<gene>
    <name evidence="1" type="ORF">BU607_00195</name>
</gene>
<dbReference type="PANTHER" id="PTHR43020">
    <property type="entry name" value="CDK5 REGULATORY SUBUNIT-ASSOCIATED PROTEIN 1"/>
    <property type="match status" value="1"/>
</dbReference>
<evidence type="ECO:0000313" key="2">
    <source>
        <dbReference type="Proteomes" id="UP000242694"/>
    </source>
</evidence>
<reference evidence="1 2" key="1">
    <citation type="journal article" date="2016" name="Front. Microbiol.">
        <title>Comprehensive Phylogenetic Analysis of Bovine Non-aureus Staphylococci Species Based on Whole-Genome Sequencing.</title>
        <authorList>
            <person name="Naushad S."/>
            <person name="Barkema H.W."/>
            <person name="Luby C."/>
            <person name="Condas L.A."/>
            <person name="Nobrega D.B."/>
            <person name="Carson D.A."/>
            <person name="De Buck J."/>
        </authorList>
    </citation>
    <scope>NUCLEOTIDE SEQUENCE [LARGE SCALE GENOMIC DNA]</scope>
    <source>
        <strain evidence="1 2">SNUC 993</strain>
    </source>
</reference>
<accession>A0ABX5IIE6</accession>
<dbReference type="EMBL" id="PZDI01000001">
    <property type="protein sequence ID" value="PTH19842.1"/>
    <property type="molecule type" value="Genomic_DNA"/>
</dbReference>
<keyword evidence="2" id="KW-1185">Reference proteome</keyword>
<organism evidence="1 2">
    <name type="scientific">Staphylococcus auricularis</name>
    <dbReference type="NCBI Taxonomy" id="29379"/>
    <lineage>
        <taxon>Bacteria</taxon>
        <taxon>Bacillati</taxon>
        <taxon>Bacillota</taxon>
        <taxon>Bacilli</taxon>
        <taxon>Bacillales</taxon>
        <taxon>Staphylococcaceae</taxon>
        <taxon>Staphylococcus</taxon>
    </lineage>
</organism>
<proteinExistence type="predicted"/>
<protein>
    <submittedName>
        <fullName evidence="1">Uncharacterized protein</fullName>
    </submittedName>
</protein>
<sequence length="113" mass="13022">MYSQRDGTPAAIMKEHVSLDVKKYRLYRLNDKVSHYSSEAMHPYENEVVTVLYKGKSKKDDSVLAGYTDKNKRVNFSAPEEMIGKLMDVRTDTAWRFLLNGTFLQEHKAMVTG</sequence>
<name>A0ABX5IIE6_9STAP</name>
<dbReference type="Proteomes" id="UP000242694">
    <property type="component" value="Unassembled WGS sequence"/>
</dbReference>